<accession>A0A4R3N4U8</accession>
<evidence type="ECO:0000256" key="1">
    <source>
        <dbReference type="SAM" id="MobiDB-lite"/>
    </source>
</evidence>
<gene>
    <name evidence="3" type="ORF">EDC35_102423</name>
</gene>
<feature type="chain" id="PRO_5020183449" evidence="2">
    <location>
        <begin position="32"/>
        <end position="102"/>
    </location>
</feature>
<dbReference type="EMBL" id="SMAO01000002">
    <property type="protein sequence ID" value="TCT23086.1"/>
    <property type="molecule type" value="Genomic_DNA"/>
</dbReference>
<dbReference type="InterPro" id="IPR018740">
    <property type="entry name" value="DUF2282_membr"/>
</dbReference>
<comment type="caution">
    <text evidence="3">The sequence shown here is derived from an EMBL/GenBank/DDBJ whole genome shotgun (WGS) entry which is preliminary data.</text>
</comment>
<evidence type="ECO:0000256" key="2">
    <source>
        <dbReference type="SAM" id="SignalP"/>
    </source>
</evidence>
<keyword evidence="4" id="KW-1185">Reference proteome</keyword>
<feature type="region of interest" description="Disordered" evidence="1">
    <location>
        <begin position="82"/>
        <end position="102"/>
    </location>
</feature>
<dbReference type="AlphaFoldDB" id="A0A4R3N4U8"/>
<organism evidence="3 4">
    <name type="scientific">Thiobaca trueperi</name>
    <dbReference type="NCBI Taxonomy" id="127458"/>
    <lineage>
        <taxon>Bacteria</taxon>
        <taxon>Pseudomonadati</taxon>
        <taxon>Pseudomonadota</taxon>
        <taxon>Gammaproteobacteria</taxon>
        <taxon>Chromatiales</taxon>
        <taxon>Chromatiaceae</taxon>
        <taxon>Thiobaca</taxon>
    </lineage>
</organism>
<name>A0A4R3N4U8_9GAMM</name>
<evidence type="ECO:0000313" key="3">
    <source>
        <dbReference type="EMBL" id="TCT23086.1"/>
    </source>
</evidence>
<dbReference type="RefSeq" id="WP_132976192.1">
    <property type="nucleotide sequence ID" value="NZ_SMAO01000002.1"/>
</dbReference>
<dbReference type="Proteomes" id="UP000295717">
    <property type="component" value="Unassembled WGS sequence"/>
</dbReference>
<dbReference type="OrthoDB" id="1551288at2"/>
<dbReference type="Pfam" id="PF10048">
    <property type="entry name" value="DUF2282"/>
    <property type="match status" value="1"/>
</dbReference>
<evidence type="ECO:0000313" key="4">
    <source>
        <dbReference type="Proteomes" id="UP000295717"/>
    </source>
</evidence>
<reference evidence="3 4" key="1">
    <citation type="submission" date="2019-03" db="EMBL/GenBank/DDBJ databases">
        <title>Genomic Encyclopedia of Type Strains, Phase IV (KMG-IV): sequencing the most valuable type-strain genomes for metagenomic binning, comparative biology and taxonomic classification.</title>
        <authorList>
            <person name="Goeker M."/>
        </authorList>
    </citation>
    <scope>NUCLEOTIDE SEQUENCE [LARGE SCALE GENOMIC DNA]</scope>
    <source>
        <strain evidence="3 4">DSM 13587</strain>
    </source>
</reference>
<protein>
    <submittedName>
        <fullName evidence="3">Putative membrane protein</fullName>
    </submittedName>
</protein>
<feature type="signal peptide" evidence="2">
    <location>
        <begin position="1"/>
        <end position="31"/>
    </location>
</feature>
<proteinExistence type="predicted"/>
<sequence>MTTTANQTVTAAALALALGTALTIAAVPAGAAENGAKEKCYGVALKGKNDCAAGPGTSCAGTSTKDYQGSAWKLVPKDSCVTTASPTSPTGHGQLAAFKDKS</sequence>
<feature type="compositionally biased region" description="Polar residues" evidence="1">
    <location>
        <begin position="82"/>
        <end position="91"/>
    </location>
</feature>
<keyword evidence="2" id="KW-0732">Signal</keyword>